<dbReference type="RefSeq" id="WP_339095022.1">
    <property type="nucleotide sequence ID" value="NZ_CP149782.1"/>
</dbReference>
<organism evidence="4">
    <name type="scientific">Deinococcus sp. VB142</name>
    <dbReference type="NCBI Taxonomy" id="3112952"/>
    <lineage>
        <taxon>Bacteria</taxon>
        <taxon>Thermotogati</taxon>
        <taxon>Deinococcota</taxon>
        <taxon>Deinococci</taxon>
        <taxon>Deinococcales</taxon>
        <taxon>Deinococcaceae</taxon>
        <taxon>Deinococcus</taxon>
    </lineage>
</organism>
<evidence type="ECO:0000259" key="3">
    <source>
        <dbReference type="SMART" id="SM00943"/>
    </source>
</evidence>
<dbReference type="InterPro" id="IPR025048">
    <property type="entry name" value="DUF3987"/>
</dbReference>
<proteinExistence type="predicted"/>
<dbReference type="Pfam" id="PF09250">
    <property type="entry name" value="Prim-Pol"/>
    <property type="match status" value="1"/>
</dbReference>
<evidence type="ECO:0000313" key="4">
    <source>
        <dbReference type="EMBL" id="WYF43924.1"/>
    </source>
</evidence>
<dbReference type="SMART" id="SM00943">
    <property type="entry name" value="Prim-Pol"/>
    <property type="match status" value="1"/>
</dbReference>
<gene>
    <name evidence="4" type="ORF">WDJ50_10945</name>
</gene>
<dbReference type="EMBL" id="CP149782">
    <property type="protein sequence ID" value="WYF43924.1"/>
    <property type="molecule type" value="Genomic_DNA"/>
</dbReference>
<sequence>MTAAAADRIAQAEALASWAVTVPVPQGTKGPRAKGWDSDPAQWIRTPSAAREYLTAHPGAGLGLLHSESQTAALDIDHDGAALALAAVGIDLAALIESNPYRVRGKKGEKPIYRVPDGLSLKRVALSWPDPSGKKGPGGRPAPLTVFELRGGAGVQDVMPPSIHPDTGRPYEWVGPAPASLADLPELPPELLSLWQNWAGLLPVMRAVCPWAPSEPPAPLTRDLNRLGSGSAEGGSVIDQFNAARSLGEVLGEHGYKQRGAGLWLYPGSASGQAGVRLRPERTPRGAEVVMSWHAADPLGDGLPRDAFAVWALLAEGVDVYTADPAQRRELVRKAARWLGLPEPERGSAGRPTPGTPRPAAQGADLAPVAWGDVLPLPPVTEPVPPLPVELLPQPLAQWIQAEARAAGLPLEMVAGPVIVGAGGMLSADLTLKNAPNTPALPANLWGAICGPPSIKKTHAVSLGAAPLNRAQALEFDRLDAQRSALETERVRAAAQLDALENQLKRALKGGPGKAVEAPSDDELTQAREELTAAENALKPLRYVVNDPTVEKLGEILRDNPQGVTVVRDELTGWLAGFDKAGREQERAFYLEAANGTGSYTFDRLARGTVHIPRMCAGVLGSIQPGPLADLLDAQRGAGDGLLQRFQVFVWPDSLPEFDQTAQREAVSAEVREAAAAVLAELGTLTPESLGSTYPSGSPAPLTYTPEAQAVFDTWERQHAAQVRDMSRGEAYRAHLGKQPGTFARLALIFHALDVAALGVGQHPHPSRVGAEAAALAAVWCEYLTPHAKKLWREGRRLDVLDAQTVLGYIERGRILDGQKVAEARRVLAEGKAGMTGQRLEAALKVLETCGAVRIETTPAGKAGGRPSKTLRVHPDALAALDGAQAEGVSA</sequence>
<feature type="region of interest" description="Disordered" evidence="2">
    <location>
        <begin position="342"/>
        <end position="361"/>
    </location>
</feature>
<accession>A0AAU6Q141</accession>
<dbReference type="InterPro" id="IPR015330">
    <property type="entry name" value="DNA_primase/pol_bifunc_N"/>
</dbReference>
<evidence type="ECO:0000256" key="1">
    <source>
        <dbReference type="SAM" id="Coils"/>
    </source>
</evidence>
<evidence type="ECO:0000256" key="2">
    <source>
        <dbReference type="SAM" id="MobiDB-lite"/>
    </source>
</evidence>
<keyword evidence="1" id="KW-0175">Coiled coil</keyword>
<reference evidence="4" key="1">
    <citation type="submission" date="2024-03" db="EMBL/GenBank/DDBJ databases">
        <title>Deinococcus weizhi sp. nov., isolated from human skin.</title>
        <authorList>
            <person name="Wei Z."/>
            <person name="Tian F."/>
            <person name="Yang C."/>
            <person name="Xin L.T."/>
            <person name="Wen Z.J."/>
            <person name="Lan K.C."/>
            <person name="Yu L."/>
            <person name="Zhe W."/>
            <person name="Dan F.D."/>
            <person name="Jun W."/>
            <person name="Rui Z."/>
            <person name="Yong X.J."/>
            <person name="Ting Y."/>
            <person name="Wei X."/>
            <person name="Xu Z.G."/>
            <person name="Xin Z."/>
            <person name="Dong F.G."/>
            <person name="Ni X.M."/>
            <person name="Zheng M.G."/>
            <person name="Chun Y."/>
            <person name="Qian W.X."/>
        </authorList>
    </citation>
    <scope>NUCLEOTIDE SEQUENCE</scope>
    <source>
        <strain evidence="4">VB142</strain>
    </source>
</reference>
<feature type="domain" description="DNA primase/polymerase bifunctional N-terminal" evidence="3">
    <location>
        <begin position="10"/>
        <end position="191"/>
    </location>
</feature>
<dbReference type="CDD" id="cd04859">
    <property type="entry name" value="Prim_Pol"/>
    <property type="match status" value="1"/>
</dbReference>
<feature type="coiled-coil region" evidence="1">
    <location>
        <begin position="483"/>
        <end position="510"/>
    </location>
</feature>
<dbReference type="Pfam" id="PF13148">
    <property type="entry name" value="DUF3987"/>
    <property type="match status" value="1"/>
</dbReference>
<protein>
    <submittedName>
        <fullName evidence="4">DUF3987 domain-containing protein</fullName>
    </submittedName>
</protein>
<dbReference type="AlphaFoldDB" id="A0AAU6Q141"/>
<name>A0AAU6Q141_9DEIO</name>